<dbReference type="PROSITE" id="PS51318">
    <property type="entry name" value="TAT"/>
    <property type="match status" value="1"/>
</dbReference>
<proteinExistence type="predicted"/>
<dbReference type="Proteomes" id="UP000215405">
    <property type="component" value="Unassembled WGS sequence"/>
</dbReference>
<feature type="binding site" evidence="2">
    <location>
        <position position="167"/>
    </location>
    <ligand>
        <name>substrate</name>
    </ligand>
</feature>
<dbReference type="InterPro" id="IPR006311">
    <property type="entry name" value="TAT_signal"/>
</dbReference>
<accession>A0A231UZJ1</accession>
<protein>
    <submittedName>
        <fullName evidence="5">ABC transporter substrate-binding protein</fullName>
    </submittedName>
</protein>
<dbReference type="GO" id="GO:0015849">
    <property type="term" value="P:organic acid transport"/>
    <property type="evidence" value="ECO:0007669"/>
    <property type="project" value="InterPro"/>
</dbReference>
<dbReference type="InterPro" id="IPR038404">
    <property type="entry name" value="TRAP_DctP_sf"/>
</dbReference>
<dbReference type="AlphaFoldDB" id="A0A231UZJ1"/>
<dbReference type="GO" id="GO:0046872">
    <property type="term" value="F:metal ion binding"/>
    <property type="evidence" value="ECO:0007669"/>
    <property type="project" value="UniProtKB-KW"/>
</dbReference>
<dbReference type="Pfam" id="PF03480">
    <property type="entry name" value="DctP"/>
    <property type="match status" value="1"/>
</dbReference>
<sequence>MDRRDFLRKAGVAGAGAAAATALPSATAIAQDGDMPEITWRCTSSFPKALDTIYGAAETMAKFVSDATGGKFNIQVFSAGEIVPGLQAADAVSQGTVELCHTASYYYWGKDPVYALGTAIPFGLNARLQNAWFYYPTTDGVSGIDLLNEFYATEGLISFPCGNTGVQMGGWYRKEINTPQDLNGLKMRIGGMGGKIIEKLGVVPQQIAGGDIYAALEKGTIDATEWVGPYDDAKLGFNKVAQYYYYPGWWEGGPVLNTMVNLDKWNELPDAYKAVLEVACRAANTDMMANYDAKNPAALKQLLNEGAQLRPFSQEILEAAYNAARETYEEISAENATFKKIYDHQLAFKKDAYLWMQLGENTYDTFLMIQQRNNAL</sequence>
<dbReference type="CDD" id="cd13682">
    <property type="entry name" value="PBP2_TRAP_alpha-ketoacid"/>
    <property type="match status" value="1"/>
</dbReference>
<dbReference type="PANTHER" id="PTHR33376">
    <property type="match status" value="1"/>
</dbReference>
<keyword evidence="1 4" id="KW-0732">Signal</keyword>
<keyword evidence="6" id="KW-1185">Reference proteome</keyword>
<gene>
    <name evidence="5" type="ORF">B7H23_11750</name>
</gene>
<dbReference type="OrthoDB" id="9780733at2"/>
<feature type="binding site" evidence="3">
    <location>
        <position position="251"/>
    </location>
    <ligand>
        <name>substrate</name>
    </ligand>
</feature>
<feature type="signal peptide" evidence="4">
    <location>
        <begin position="1"/>
        <end position="30"/>
    </location>
</feature>
<organism evidence="5 6">
    <name type="scientific">Notoacmeibacter marinus</name>
    <dbReference type="NCBI Taxonomy" id="1876515"/>
    <lineage>
        <taxon>Bacteria</taxon>
        <taxon>Pseudomonadati</taxon>
        <taxon>Pseudomonadota</taxon>
        <taxon>Alphaproteobacteria</taxon>
        <taxon>Hyphomicrobiales</taxon>
        <taxon>Notoacmeibacteraceae</taxon>
        <taxon>Notoacmeibacter</taxon>
    </lineage>
</organism>
<dbReference type="GO" id="GO:0055085">
    <property type="term" value="P:transmembrane transport"/>
    <property type="evidence" value="ECO:0007669"/>
    <property type="project" value="InterPro"/>
</dbReference>
<feature type="binding site" evidence="3">
    <location>
        <position position="225"/>
    </location>
    <ligand>
        <name>substrate</name>
    </ligand>
</feature>
<dbReference type="InterPro" id="IPR018389">
    <property type="entry name" value="DctP_fam"/>
</dbReference>
<feature type="binding site" evidence="3">
    <location>
        <position position="226"/>
    </location>
    <ligand>
        <name>Na(+)</name>
        <dbReference type="ChEBI" id="CHEBI:29101"/>
    </ligand>
</feature>
<name>A0A231UZJ1_9HYPH</name>
<evidence type="ECO:0000256" key="2">
    <source>
        <dbReference type="PIRSR" id="PIRSR039026-1"/>
    </source>
</evidence>
<dbReference type="NCBIfam" id="TIGR01409">
    <property type="entry name" value="TAT_signal_seq"/>
    <property type="match status" value="1"/>
</dbReference>
<evidence type="ECO:0000313" key="6">
    <source>
        <dbReference type="Proteomes" id="UP000215405"/>
    </source>
</evidence>
<evidence type="ECO:0000313" key="5">
    <source>
        <dbReference type="EMBL" id="OXT00746.1"/>
    </source>
</evidence>
<feature type="chain" id="PRO_5012466560" evidence="4">
    <location>
        <begin position="31"/>
        <end position="376"/>
    </location>
</feature>
<dbReference type="Gene3D" id="3.40.190.10">
    <property type="entry name" value="Periplasmic binding protein-like II"/>
    <property type="match status" value="1"/>
</dbReference>
<reference evidence="6" key="1">
    <citation type="journal article" date="2017" name="Int. J. Syst. Evol. Microbiol.">
        <title>Notoacmeibacter marinus gen. nov., sp. nov., isolated from the gut of a limpet and proposal of Notoacmeibacteraceae fam. nov. in the order Rhizobiales of the class Alphaproteobacteria.</title>
        <authorList>
            <person name="Huang Z."/>
            <person name="Guo F."/>
            <person name="Lai Q."/>
        </authorList>
    </citation>
    <scope>NUCLEOTIDE SEQUENCE [LARGE SCALE GENOMIC DNA]</scope>
    <source>
        <strain evidence="6">XMTR2A4</strain>
    </source>
</reference>
<dbReference type="InterPro" id="IPR041722">
    <property type="entry name" value="TakP/all3028"/>
</dbReference>
<comment type="caution">
    <text evidence="5">The sequence shown here is derived from an EMBL/GenBank/DDBJ whole genome shotgun (WGS) entry which is preliminary data.</text>
</comment>
<dbReference type="PANTHER" id="PTHR33376:SF5">
    <property type="entry name" value="EXTRACYTOPLASMIC SOLUTE RECEPTOR PROTEIN"/>
    <property type="match status" value="1"/>
</dbReference>
<dbReference type="InterPro" id="IPR026289">
    <property type="entry name" value="SBP_TakP-like"/>
</dbReference>
<dbReference type="NCBIfam" id="NF037995">
    <property type="entry name" value="TRAP_S1"/>
    <property type="match status" value="1"/>
</dbReference>
<evidence type="ECO:0000256" key="1">
    <source>
        <dbReference type="ARBA" id="ARBA00022729"/>
    </source>
</evidence>
<dbReference type="GO" id="GO:0043177">
    <property type="term" value="F:organic acid binding"/>
    <property type="evidence" value="ECO:0007669"/>
    <property type="project" value="InterPro"/>
</dbReference>
<evidence type="ECO:0000256" key="3">
    <source>
        <dbReference type="PIRSR" id="PIRSR039026-2"/>
    </source>
</evidence>
<dbReference type="GO" id="GO:0031317">
    <property type="term" value="C:tripartite ATP-independent periplasmic transporter complex"/>
    <property type="evidence" value="ECO:0007669"/>
    <property type="project" value="InterPro"/>
</dbReference>
<dbReference type="EMBL" id="NBYO01000002">
    <property type="protein sequence ID" value="OXT00746.1"/>
    <property type="molecule type" value="Genomic_DNA"/>
</dbReference>
<dbReference type="Gene3D" id="3.40.190.170">
    <property type="entry name" value="Bacterial extracellular solute-binding protein, family 7"/>
    <property type="match status" value="1"/>
</dbReference>
<dbReference type="RefSeq" id="WP_094077565.1">
    <property type="nucleotide sequence ID" value="NZ_KZ851843.1"/>
</dbReference>
<dbReference type="InterPro" id="IPR019546">
    <property type="entry name" value="TAT_signal_bac_arc"/>
</dbReference>
<dbReference type="PIRSF" id="PIRSF039026">
    <property type="entry name" value="SiaP"/>
    <property type="match status" value="1"/>
</dbReference>
<keyword evidence="3" id="KW-0479">Metal-binding</keyword>
<evidence type="ECO:0000256" key="4">
    <source>
        <dbReference type="SAM" id="SignalP"/>
    </source>
</evidence>
<feature type="binding site" evidence="2">
    <location>
        <position position="188"/>
    </location>
    <ligand>
        <name>substrate</name>
    </ligand>
</feature>